<comment type="caution">
    <text evidence="1">The sequence shown here is derived from an EMBL/GenBank/DDBJ whole genome shotgun (WGS) entry which is preliminary data.</text>
</comment>
<name>A0A9D5A7C0_PEA</name>
<gene>
    <name evidence="1" type="ORF">KIW84_063499</name>
</gene>
<evidence type="ECO:0000313" key="2">
    <source>
        <dbReference type="Proteomes" id="UP001058974"/>
    </source>
</evidence>
<organism evidence="1 2">
    <name type="scientific">Pisum sativum</name>
    <name type="common">Garden pea</name>
    <name type="synonym">Lathyrus oleraceus</name>
    <dbReference type="NCBI Taxonomy" id="3888"/>
    <lineage>
        <taxon>Eukaryota</taxon>
        <taxon>Viridiplantae</taxon>
        <taxon>Streptophyta</taxon>
        <taxon>Embryophyta</taxon>
        <taxon>Tracheophyta</taxon>
        <taxon>Spermatophyta</taxon>
        <taxon>Magnoliopsida</taxon>
        <taxon>eudicotyledons</taxon>
        <taxon>Gunneridae</taxon>
        <taxon>Pentapetalae</taxon>
        <taxon>rosids</taxon>
        <taxon>fabids</taxon>
        <taxon>Fabales</taxon>
        <taxon>Fabaceae</taxon>
        <taxon>Papilionoideae</taxon>
        <taxon>50 kb inversion clade</taxon>
        <taxon>NPAAA clade</taxon>
        <taxon>Hologalegina</taxon>
        <taxon>IRL clade</taxon>
        <taxon>Fabeae</taxon>
        <taxon>Lathyrus</taxon>
    </lineage>
</organism>
<reference evidence="1 2" key="1">
    <citation type="journal article" date="2022" name="Nat. Genet.">
        <title>Improved pea reference genome and pan-genome highlight genomic features and evolutionary characteristics.</title>
        <authorList>
            <person name="Yang T."/>
            <person name="Liu R."/>
            <person name="Luo Y."/>
            <person name="Hu S."/>
            <person name="Wang D."/>
            <person name="Wang C."/>
            <person name="Pandey M.K."/>
            <person name="Ge S."/>
            <person name="Xu Q."/>
            <person name="Li N."/>
            <person name="Li G."/>
            <person name="Huang Y."/>
            <person name="Saxena R.K."/>
            <person name="Ji Y."/>
            <person name="Li M."/>
            <person name="Yan X."/>
            <person name="He Y."/>
            <person name="Liu Y."/>
            <person name="Wang X."/>
            <person name="Xiang C."/>
            <person name="Varshney R.K."/>
            <person name="Ding H."/>
            <person name="Gao S."/>
            <person name="Zong X."/>
        </authorList>
    </citation>
    <scope>NUCLEOTIDE SEQUENCE [LARGE SCALE GENOMIC DNA]</scope>
    <source>
        <strain evidence="1 2">cv. Zhongwan 6</strain>
    </source>
</reference>
<dbReference type="EMBL" id="JAMSHJ010000006">
    <property type="protein sequence ID" value="KAI5397701.1"/>
    <property type="molecule type" value="Genomic_DNA"/>
</dbReference>
<keyword evidence="2" id="KW-1185">Reference proteome</keyword>
<dbReference type="AlphaFoldDB" id="A0A9D5A7C0"/>
<proteinExistence type="predicted"/>
<dbReference type="Proteomes" id="UP001058974">
    <property type="component" value="Chromosome 6"/>
</dbReference>
<sequence>MLLQQGESLLLRKKGKWTRENKNMQFRNVNMQGLSLQMKNLMRWSWQLYNVITYRERDNVMMFTWGTYKLAMAPVMHFDKTLGGKKSSLLLMTQSENKHDETIKETEFLCQVVGKGLMSVVKEEKTIPEEVIWILEDFKELTAYELRNDFSLKRDKPQKVKVFNTGENVMVFLHREMFPVGTYSKFQPHKYDPFKVTQKINDNAYVDFMNRSKNFNVGDIHEYQANETLYQEGNSESSSLEVEKTDLGRLFKSSEFV</sequence>
<accession>A0A9D5A7C0</accession>
<dbReference type="Gramene" id="Psat06G0349900-T1">
    <property type="protein sequence ID" value="KAI5397701.1"/>
    <property type="gene ID" value="KIW84_063499"/>
</dbReference>
<evidence type="ECO:0000313" key="1">
    <source>
        <dbReference type="EMBL" id="KAI5397701.1"/>
    </source>
</evidence>
<protein>
    <submittedName>
        <fullName evidence="1">Uncharacterized protein</fullName>
    </submittedName>
</protein>